<dbReference type="PRINTS" id="PR00799">
    <property type="entry name" value="TRANSAMINASE"/>
</dbReference>
<dbReference type="GO" id="GO:0008483">
    <property type="term" value="F:transaminase activity"/>
    <property type="evidence" value="ECO:0007669"/>
    <property type="project" value="UniProtKB-KW"/>
</dbReference>
<keyword evidence="9" id="KW-1185">Reference proteome</keyword>
<evidence type="ECO:0000313" key="9">
    <source>
        <dbReference type="Proteomes" id="UP000695000"/>
    </source>
</evidence>
<protein>
    <recommendedName>
        <fullName evidence="7">Aspartate aminotransferase</fullName>
        <ecNumber evidence="7">2.6.1.1</ecNumber>
    </recommendedName>
</protein>
<dbReference type="GeneID" id="108563539"/>
<name>A0ABM1MT30_NICVS</name>
<evidence type="ECO:0000256" key="7">
    <source>
        <dbReference type="RuleBase" id="RU000480"/>
    </source>
</evidence>
<dbReference type="InterPro" id="IPR015422">
    <property type="entry name" value="PyrdxlP-dep_Trfase_small"/>
</dbReference>
<evidence type="ECO:0000313" key="10">
    <source>
        <dbReference type="RefSeq" id="XP_017777730.1"/>
    </source>
</evidence>
<comment type="similarity">
    <text evidence="2">Belongs to the class-I pyridoxal-phosphate-dependent aminotransferase family.</text>
</comment>
<evidence type="ECO:0000256" key="2">
    <source>
        <dbReference type="ARBA" id="ARBA00007441"/>
    </source>
</evidence>
<keyword evidence="5 7" id="KW-0808">Transferase</keyword>
<dbReference type="NCBIfam" id="NF006719">
    <property type="entry name" value="PRK09257.1"/>
    <property type="match status" value="1"/>
</dbReference>
<dbReference type="InterPro" id="IPR015421">
    <property type="entry name" value="PyrdxlP-dep_Trfase_major"/>
</dbReference>
<feature type="domain" description="Aminotransferase class I/classII large" evidence="8">
    <location>
        <begin position="76"/>
        <end position="444"/>
    </location>
</feature>
<keyword evidence="4 7" id="KW-0032">Aminotransferase</keyword>
<proteinExistence type="inferred from homology"/>
<dbReference type="PROSITE" id="PS00105">
    <property type="entry name" value="AA_TRANSFER_CLASS_1"/>
    <property type="match status" value="1"/>
</dbReference>
<dbReference type="InterPro" id="IPR004838">
    <property type="entry name" value="NHTrfase_class1_PyrdxlP-BS"/>
</dbReference>
<organism evidence="9 10">
    <name type="scientific">Nicrophorus vespilloides</name>
    <name type="common">Boreal carrion beetle</name>
    <dbReference type="NCBI Taxonomy" id="110193"/>
    <lineage>
        <taxon>Eukaryota</taxon>
        <taxon>Metazoa</taxon>
        <taxon>Ecdysozoa</taxon>
        <taxon>Arthropoda</taxon>
        <taxon>Hexapoda</taxon>
        <taxon>Insecta</taxon>
        <taxon>Pterygota</taxon>
        <taxon>Neoptera</taxon>
        <taxon>Endopterygota</taxon>
        <taxon>Coleoptera</taxon>
        <taxon>Polyphaga</taxon>
        <taxon>Staphyliniformia</taxon>
        <taxon>Silphidae</taxon>
        <taxon>Nicrophorinae</taxon>
        <taxon>Nicrophorus</taxon>
    </lineage>
</organism>
<dbReference type="EC" id="2.6.1.1" evidence="7"/>
<dbReference type="InterPro" id="IPR004839">
    <property type="entry name" value="Aminotransferase_I/II_large"/>
</dbReference>
<gene>
    <name evidence="10" type="primary">LOC108563539</name>
</gene>
<evidence type="ECO:0000256" key="5">
    <source>
        <dbReference type="ARBA" id="ARBA00022679"/>
    </source>
</evidence>
<evidence type="ECO:0000256" key="1">
    <source>
        <dbReference type="ARBA" id="ARBA00001933"/>
    </source>
</evidence>
<comment type="catalytic activity">
    <reaction evidence="7">
        <text>L-aspartate + 2-oxoglutarate = oxaloacetate + L-glutamate</text>
        <dbReference type="Rhea" id="RHEA:21824"/>
        <dbReference type="ChEBI" id="CHEBI:16452"/>
        <dbReference type="ChEBI" id="CHEBI:16810"/>
        <dbReference type="ChEBI" id="CHEBI:29985"/>
        <dbReference type="ChEBI" id="CHEBI:29991"/>
        <dbReference type="EC" id="2.6.1.1"/>
    </reaction>
</comment>
<comment type="miscellaneous">
    <text evidence="7">In eukaryotes there are cytoplasmic, mitochondrial and chloroplastic isozymes.</text>
</comment>
<evidence type="ECO:0000256" key="3">
    <source>
        <dbReference type="ARBA" id="ARBA00011738"/>
    </source>
</evidence>
<dbReference type="PANTHER" id="PTHR11879:SF55">
    <property type="entry name" value="GLUTAMATE OXALOACETATE TRANSAMINASE 1, ISOFORM B"/>
    <property type="match status" value="1"/>
</dbReference>
<dbReference type="PANTHER" id="PTHR11879">
    <property type="entry name" value="ASPARTATE AMINOTRANSFERASE"/>
    <property type="match status" value="1"/>
</dbReference>
<dbReference type="InterPro" id="IPR000796">
    <property type="entry name" value="Asp_trans"/>
</dbReference>
<dbReference type="Proteomes" id="UP000695000">
    <property type="component" value="Unplaced"/>
</dbReference>
<dbReference type="RefSeq" id="XP_017777730.1">
    <property type="nucleotide sequence ID" value="XM_017922241.1"/>
</dbReference>
<reference evidence="10" key="1">
    <citation type="submission" date="2025-08" db="UniProtKB">
        <authorList>
            <consortium name="RefSeq"/>
        </authorList>
    </citation>
    <scope>IDENTIFICATION</scope>
    <source>
        <tissue evidence="10">Whole Larva</tissue>
    </source>
</reference>
<dbReference type="CDD" id="cd00609">
    <property type="entry name" value="AAT_like"/>
    <property type="match status" value="1"/>
</dbReference>
<evidence type="ECO:0000256" key="4">
    <source>
        <dbReference type="ARBA" id="ARBA00022576"/>
    </source>
</evidence>
<dbReference type="Gene3D" id="3.40.640.10">
    <property type="entry name" value="Type I PLP-dependent aspartate aminotransferase-like (Major domain)"/>
    <property type="match status" value="1"/>
</dbReference>
<evidence type="ECO:0000259" key="8">
    <source>
        <dbReference type="Pfam" id="PF00155"/>
    </source>
</evidence>
<accession>A0ABM1MT30</accession>
<dbReference type="Pfam" id="PF00155">
    <property type="entry name" value="Aminotran_1_2"/>
    <property type="match status" value="1"/>
</dbReference>
<dbReference type="Gene3D" id="3.90.1150.10">
    <property type="entry name" value="Aspartate Aminotransferase, domain 1"/>
    <property type="match status" value="1"/>
</dbReference>
<comment type="subunit">
    <text evidence="3 7">Homodimer.</text>
</comment>
<comment type="cofactor">
    <cofactor evidence="1">
        <name>pyridoxal 5'-phosphate</name>
        <dbReference type="ChEBI" id="CHEBI:597326"/>
    </cofactor>
</comment>
<dbReference type="SUPFAM" id="SSF53383">
    <property type="entry name" value="PLP-dependent transferases"/>
    <property type="match status" value="1"/>
</dbReference>
<sequence>MVKSVCDDSILTSERSDSAAYKCVQVDADLLSSGLLLQIKRDHLRNMTSRFAQVEAAPAIEVFALNKGYTEDTFKNKVSLGVGAYRNEEGTPWVLPVVRLAEKNLAADDTINKEYFPILGLENFSFNATKLLLGAQNDAFIEQRAFGVQSLSGTGALRIGAEFLHRVLGYNVYYYSNPSWENHKLIFNNSGFTESREYRYWCPESRGLNMEGLLEDLRGAPENAVIILHVCAHNPTGCDPTEEQWKEIADVMEERKLFPFFDSAYQGFASGDLEKDSWVVRYFVSRGFELFCAQSFSKNFGLYNERIGNLTIVLNNASNAPLIKSQMSIIVRGMYSNPPSHGARIVSFVLNNNDLFNEWKDNVRTMSTRIFEMRKALRGALERLQTPGNWDHITTQIGMFSYTGLTAKQSQHMVEKHHIYMLRSGRISMCGLTHKNIEYVASAIHETVCNITNKL</sequence>
<dbReference type="InterPro" id="IPR015424">
    <property type="entry name" value="PyrdxlP-dep_Trfase"/>
</dbReference>
<keyword evidence="6" id="KW-0663">Pyridoxal phosphate</keyword>
<evidence type="ECO:0000256" key="6">
    <source>
        <dbReference type="ARBA" id="ARBA00022898"/>
    </source>
</evidence>